<dbReference type="EMBL" id="PYSW02000005">
    <property type="protein sequence ID" value="KAG2392141.1"/>
    <property type="molecule type" value="Genomic_DNA"/>
</dbReference>
<evidence type="ECO:0000313" key="4">
    <source>
        <dbReference type="Proteomes" id="UP000816034"/>
    </source>
</evidence>
<accession>A0AA88H331</accession>
<dbReference type="Proteomes" id="UP000816034">
    <property type="component" value="Unassembled WGS sequence"/>
</dbReference>
<keyword evidence="2" id="KW-0472">Membrane</keyword>
<dbReference type="InterPro" id="IPR029787">
    <property type="entry name" value="Nucleotide_cyclase"/>
</dbReference>
<reference evidence="3 4" key="1">
    <citation type="journal article" date="2018" name="BMC Genomics">
        <title>The genome of Naegleria lovaniensis, the basis for a comparative approach to unravel pathogenicity factors of the human pathogenic amoeba N. fowleri.</title>
        <authorList>
            <person name="Liechti N."/>
            <person name="Schurch N."/>
            <person name="Bruggmann R."/>
            <person name="Wittwer M."/>
        </authorList>
    </citation>
    <scope>NUCLEOTIDE SEQUENCE [LARGE SCALE GENOMIC DNA]</scope>
    <source>
        <strain evidence="3 4">ATCC 30569</strain>
    </source>
</reference>
<feature type="transmembrane region" description="Helical" evidence="2">
    <location>
        <begin position="448"/>
        <end position="481"/>
    </location>
</feature>
<evidence type="ECO:0000256" key="2">
    <source>
        <dbReference type="SAM" id="Phobius"/>
    </source>
</evidence>
<dbReference type="GeneID" id="68104847"/>
<evidence type="ECO:0000313" key="3">
    <source>
        <dbReference type="EMBL" id="KAG2392141.1"/>
    </source>
</evidence>
<gene>
    <name evidence="3" type="ORF">C9374_012393</name>
</gene>
<feature type="transmembrane region" description="Helical" evidence="2">
    <location>
        <begin position="121"/>
        <end position="143"/>
    </location>
</feature>
<feature type="compositionally biased region" description="Low complexity" evidence="1">
    <location>
        <begin position="38"/>
        <end position="55"/>
    </location>
</feature>
<keyword evidence="2" id="KW-1133">Transmembrane helix</keyword>
<proteinExistence type="predicted"/>
<organism evidence="3 4">
    <name type="scientific">Naegleria lovaniensis</name>
    <name type="common">Amoeba</name>
    <dbReference type="NCBI Taxonomy" id="51637"/>
    <lineage>
        <taxon>Eukaryota</taxon>
        <taxon>Discoba</taxon>
        <taxon>Heterolobosea</taxon>
        <taxon>Tetramitia</taxon>
        <taxon>Eutetramitia</taxon>
        <taxon>Vahlkampfiidae</taxon>
        <taxon>Naegleria</taxon>
    </lineage>
</organism>
<dbReference type="Gene3D" id="3.30.70.1230">
    <property type="entry name" value="Nucleotide cyclase"/>
    <property type="match status" value="1"/>
</dbReference>
<keyword evidence="4" id="KW-1185">Reference proteome</keyword>
<sequence>MEEDHQQQSQQQPEPLLLAGQPQNNSLEGQALPSVADQSQQQQPLLPLPKSSSQQNINVPPIPNDPLSALRASKIFSKRSSSIVVGRGKENTEDLHSEPSSEDHLIRGAKVIVPMFKSSRVVLLVLVSMSILVTVILLTLVWVPTFSSSVYTLSEHNRRKEFNSIVSFVTQSIREVVIVSEASKNLLKYGFDFSNSTWIERAMYQIYKSEQQYHKGSTVSTYIGDVLGNVVGIVDSNGVDMLIVVNNSHTLLYQCQTDVVNSQDDVCLHQNNPNRILSRANMHNTINQALQYPGEPSFTPSYIDSTHPDVVLISLVNSIRLAKLDIFYYFGYDISTKKIGTYLQEFSKNIADSLVFVFESSTNNLISSSFYRFSYQNGNERKTSLNVHEIPRAVPISKALLYKLEGNFKNLRCGEYLSIAYADELIASHRICLEENIDWIIVFAVKQWTYISTLVIALIVALGFSSIILLFGMFFGICASLKVSQPIYRLIDLVKSVGEMDFDNLPDIQEKLFFSEMQELQENFLNMIKRVKSYRAFIPAHILQELESNNAKTQSLQQVDSKKPLGLARRISSRKMLNLHQKKISSPTMDLFALGLEGRYVTQMCVYLQGFDSIVEICEHKDILILLGEIYETLTNMSKTSSGQIGSFENNFVTVSWNSTKPQPNHEQKGVSTAKKFCSRINSIKDTRWRSYEIFRCHPQLYEGLKFRVTIASQLCQCGNIGTEEFKSHTIIGSIQKNVLTLADVAILYNIGVLITEDIFMICSTEYSMRYIDTADLAEDMSIANDSRSKVKKTKLFEVGESSDIILDEWIYELADKERKNKWAKYQKGCGLYFEQKYQEAKEIFTEFEQEYSKAYHVVDLPTQHMLSLCDQKLHEQGIIDHQQVGIESDQKVANRVVQ</sequence>
<comment type="caution">
    <text evidence="3">The sequence shown here is derived from an EMBL/GenBank/DDBJ whole genome shotgun (WGS) entry which is preliminary data.</text>
</comment>
<dbReference type="RefSeq" id="XP_044554035.1">
    <property type="nucleotide sequence ID" value="XM_044688154.1"/>
</dbReference>
<evidence type="ECO:0000256" key="1">
    <source>
        <dbReference type="SAM" id="MobiDB-lite"/>
    </source>
</evidence>
<protein>
    <submittedName>
        <fullName evidence="3">Uncharacterized protein</fullName>
    </submittedName>
</protein>
<dbReference type="SUPFAM" id="SSF55073">
    <property type="entry name" value="Nucleotide cyclase"/>
    <property type="match status" value="1"/>
</dbReference>
<keyword evidence="2" id="KW-0812">Transmembrane</keyword>
<dbReference type="AlphaFoldDB" id="A0AA88H331"/>
<feature type="region of interest" description="Disordered" evidence="1">
    <location>
        <begin position="1"/>
        <end position="63"/>
    </location>
</feature>
<name>A0AA88H331_NAELO</name>